<name>A0A8J6J2W6_9FIRM</name>
<gene>
    <name evidence="1" type="ORF">H8S55_04745</name>
</gene>
<evidence type="ECO:0000313" key="2">
    <source>
        <dbReference type="Proteomes" id="UP000602260"/>
    </source>
</evidence>
<reference evidence="1" key="1">
    <citation type="submission" date="2020-08" db="EMBL/GenBank/DDBJ databases">
        <title>Genome public.</title>
        <authorList>
            <person name="Liu C."/>
            <person name="Sun Q."/>
        </authorList>
    </citation>
    <scope>NUCLEOTIDE SEQUENCE</scope>
    <source>
        <strain evidence="1">BX5</strain>
    </source>
</reference>
<proteinExistence type="predicted"/>
<evidence type="ECO:0000313" key="1">
    <source>
        <dbReference type="EMBL" id="MBC5716631.1"/>
    </source>
</evidence>
<sequence>MTLDMSGGGTLSIREDGLRVYLEARREADGLGLYKVWLTGRGSGRFLLGTLAPEGEGLRLRRNLSRTQLEMADCWPVAGAESRLAFSFARNGGWYCQTRPGEMLSDPVLKEQVPGAMLCRRGNDGFQLAAPMRPECPMPLAGAACLARVEQVQGRPHFVWDFAWSGTLKIPAEQEQWARGENKHGDAGESPI</sequence>
<dbReference type="AlphaFoldDB" id="A0A8J6J2W6"/>
<keyword evidence="2" id="KW-1185">Reference proteome</keyword>
<comment type="caution">
    <text evidence="1">The sequence shown here is derived from an EMBL/GenBank/DDBJ whole genome shotgun (WGS) entry which is preliminary data.</text>
</comment>
<organism evidence="1 2">
    <name type="scientific">Flintibacter faecis</name>
    <dbReference type="NCBI Taxonomy" id="2763047"/>
    <lineage>
        <taxon>Bacteria</taxon>
        <taxon>Bacillati</taxon>
        <taxon>Bacillota</taxon>
        <taxon>Clostridia</taxon>
        <taxon>Eubacteriales</taxon>
        <taxon>Flintibacter</taxon>
    </lineage>
</organism>
<dbReference type="EMBL" id="JACOPN010000003">
    <property type="protein sequence ID" value="MBC5716631.1"/>
    <property type="molecule type" value="Genomic_DNA"/>
</dbReference>
<dbReference type="RefSeq" id="WP_147563519.1">
    <property type="nucleotide sequence ID" value="NZ_JACOPN010000003.1"/>
</dbReference>
<protein>
    <submittedName>
        <fullName evidence="1">Uncharacterized protein</fullName>
    </submittedName>
</protein>
<accession>A0A8J6J2W6</accession>
<dbReference type="Proteomes" id="UP000602260">
    <property type="component" value="Unassembled WGS sequence"/>
</dbReference>